<name>A0A7F5R7H5_AGRPL</name>
<dbReference type="FunFam" id="2.60.40.10:FF:000171">
    <property type="entry name" value="protein-glutamine gamma-glutamyltransferase 6"/>
    <property type="match status" value="1"/>
</dbReference>
<dbReference type="InterPro" id="IPR001102">
    <property type="entry name" value="Transglutaminase_N"/>
</dbReference>
<comment type="similarity">
    <text evidence="1">Belongs to the transglutaminase superfamily. Transglutaminase family.</text>
</comment>
<keyword evidence="3" id="KW-0106">Calcium</keyword>
<dbReference type="SUPFAM" id="SSF54001">
    <property type="entry name" value="Cysteine proteinases"/>
    <property type="match status" value="1"/>
</dbReference>
<dbReference type="GO" id="GO:0003810">
    <property type="term" value="F:protein-glutamine gamma-glutamyltransferase activity"/>
    <property type="evidence" value="ECO:0007669"/>
    <property type="project" value="InterPro"/>
</dbReference>
<protein>
    <submittedName>
        <fullName evidence="6 7">Hemocyte protein-glutamine gamma-glutamyltransferase-like</fullName>
    </submittedName>
</protein>
<feature type="binding site" evidence="3">
    <location>
        <position position="409"/>
    </location>
    <ligand>
        <name>Ca(2+)</name>
        <dbReference type="ChEBI" id="CHEBI:29108"/>
    </ligand>
</feature>
<dbReference type="InterPro" id="IPR036985">
    <property type="entry name" value="Transglutaminase-like_sf"/>
</dbReference>
<keyword evidence="5" id="KW-1185">Reference proteome</keyword>
<dbReference type="RefSeq" id="XP_025831917.1">
    <property type="nucleotide sequence ID" value="XM_025976132.1"/>
</dbReference>
<evidence type="ECO:0000313" key="5">
    <source>
        <dbReference type="Proteomes" id="UP000192223"/>
    </source>
</evidence>
<dbReference type="GO" id="GO:0046872">
    <property type="term" value="F:metal ion binding"/>
    <property type="evidence" value="ECO:0007669"/>
    <property type="project" value="UniProtKB-KW"/>
</dbReference>
<organism evidence="5 7">
    <name type="scientific">Agrilus planipennis</name>
    <name type="common">Emerald ash borer</name>
    <name type="synonym">Agrilus marcopoli</name>
    <dbReference type="NCBI Taxonomy" id="224129"/>
    <lineage>
        <taxon>Eukaryota</taxon>
        <taxon>Metazoa</taxon>
        <taxon>Ecdysozoa</taxon>
        <taxon>Arthropoda</taxon>
        <taxon>Hexapoda</taxon>
        <taxon>Insecta</taxon>
        <taxon>Pterygota</taxon>
        <taxon>Neoptera</taxon>
        <taxon>Endopterygota</taxon>
        <taxon>Coleoptera</taxon>
        <taxon>Polyphaga</taxon>
        <taxon>Elateriformia</taxon>
        <taxon>Buprestoidea</taxon>
        <taxon>Buprestidae</taxon>
        <taxon>Agrilinae</taxon>
        <taxon>Agrilus</taxon>
    </lineage>
</organism>
<accession>A0A7F5R7H5</accession>
<dbReference type="Pfam" id="PF00868">
    <property type="entry name" value="Transglut_N"/>
    <property type="match status" value="1"/>
</dbReference>
<dbReference type="OrthoDB" id="437511at2759"/>
<dbReference type="SUPFAM" id="SSF49309">
    <property type="entry name" value="Transglutaminase, two C-terminal domains"/>
    <property type="match status" value="2"/>
</dbReference>
<dbReference type="InterPro" id="IPR050779">
    <property type="entry name" value="Transglutaminase"/>
</dbReference>
<dbReference type="FunFam" id="3.90.260.10:FF:000002">
    <property type="entry name" value="Erythrocyte membrane protein band 4.2"/>
    <property type="match status" value="1"/>
</dbReference>
<dbReference type="InterPro" id="IPR036238">
    <property type="entry name" value="Transglutaminase_C_sf"/>
</dbReference>
<dbReference type="PANTHER" id="PTHR11590:SF52">
    <property type="entry name" value="HEMOCYTE PROTEIN-GLUTAMINE GAMMA-GLUTAMYLTRANSFERASE-LIKE PROTEIN"/>
    <property type="match status" value="1"/>
</dbReference>
<dbReference type="Pfam" id="PF01841">
    <property type="entry name" value="Transglut_core"/>
    <property type="match status" value="1"/>
</dbReference>
<dbReference type="SUPFAM" id="SSF81296">
    <property type="entry name" value="E set domains"/>
    <property type="match status" value="1"/>
</dbReference>
<feature type="binding site" evidence="3">
    <location>
        <position position="471"/>
    </location>
    <ligand>
        <name>Ca(2+)</name>
        <dbReference type="ChEBI" id="CHEBI:29108"/>
    </ligand>
</feature>
<dbReference type="InterPro" id="IPR023608">
    <property type="entry name" value="Transglutaminase_animal"/>
</dbReference>
<dbReference type="AlphaFoldDB" id="A0A7F5R7H5"/>
<dbReference type="Proteomes" id="UP000192223">
    <property type="component" value="Unplaced"/>
</dbReference>
<evidence type="ECO:0000313" key="7">
    <source>
        <dbReference type="RefSeq" id="XP_025831917.1"/>
    </source>
</evidence>
<evidence type="ECO:0000256" key="3">
    <source>
        <dbReference type="PIRSR" id="PIRSR000459-2"/>
    </source>
</evidence>
<feature type="binding site" evidence="3">
    <location>
        <position position="466"/>
    </location>
    <ligand>
        <name>Ca(2+)</name>
        <dbReference type="ChEBI" id="CHEBI:29108"/>
    </ligand>
</feature>
<dbReference type="Pfam" id="PF00927">
    <property type="entry name" value="Transglut_C"/>
    <property type="match status" value="2"/>
</dbReference>
<dbReference type="PIRSF" id="PIRSF000459">
    <property type="entry name" value="TGM_EBP42"/>
    <property type="match status" value="1"/>
</dbReference>
<dbReference type="SMART" id="SM00460">
    <property type="entry name" value="TGc"/>
    <property type="match status" value="1"/>
</dbReference>
<feature type="active site" evidence="2">
    <location>
        <position position="283"/>
    </location>
</feature>
<dbReference type="FunFam" id="2.60.40.10:FF:000090">
    <property type="entry name" value="Protein-glutamine gamma-glutamyltransferase 2"/>
    <property type="match status" value="1"/>
</dbReference>
<sequence>MEPLNVDLVEFYPIDNSKNNRTEEYELVKNIEIPTPVLRRGEEFYFAVRFNREFDEEQDVIRVSFGFGPQPNIFKGTKVILTLLTRQTQFLKDTRRWGLILSRNAGDTLIMQAHISSVAQVGIWSCSIQTGIIGNKEIRNEYKCKENIYILFNPWCKDDPVHMENESDLEEYIKNDTGKIWMGTYRNPKGKPWVFGQFDEVVLPAAIFLLEKSGLPHMDRGSPVLVTRAISAAINANDEDGLIVGSWTGQYQDGTSPFAWTGSVSIMEEFFNNNGRPVRYGQCWVFAAATVTICRALGIPCRCVTNYVSAHDTNRSLTVDRFFDLYGNRIENGPDGLCNDMCWNFHVWNDVWMARPDLPIGYGGWQIIDSTPQEISDNKFRCGPASVEAVRKGEVGYSYDTPFVFAEVNADICHFQEDESSDWGFSKLSVNKYHVGRKILTKSPGKTDQEGDSDIWEVTNFYKNPEGSEAERLAVFNAIRGVPLAQQFYDIPSEITDDVFFDLVDIEVIPLGQNFDVVVDIHNRSSEERNISAMISASSVYYNGATAHNIKKAQGTFIVGPEEKETMKIHISPGEYLSKLVDHHLVKIFAIANVQETKQTWSEEDDFMVAKPALSIVLKDCGPRVGDSCTVVLSFRNPLDVPLTNCTVTIEGSSVKPKSFAVRDIEPKEVITIEESIVPKSDGEKMLVANFTSNELQGVEGTLGLVIDP</sequence>
<dbReference type="GeneID" id="108735097"/>
<dbReference type="KEGG" id="apln:108735097"/>
<evidence type="ECO:0000259" key="4">
    <source>
        <dbReference type="SMART" id="SM00460"/>
    </source>
</evidence>
<dbReference type="InterPro" id="IPR008958">
    <property type="entry name" value="Transglutaminase_C"/>
</dbReference>
<dbReference type="Gene3D" id="3.90.260.10">
    <property type="entry name" value="Transglutaminase-like"/>
    <property type="match status" value="1"/>
</dbReference>
<feature type="active site" evidence="2">
    <location>
        <position position="369"/>
    </location>
</feature>
<dbReference type="Gene3D" id="2.60.40.10">
    <property type="entry name" value="Immunoglobulins"/>
    <property type="match status" value="3"/>
</dbReference>
<gene>
    <name evidence="6 7" type="primary">LOC108735097</name>
</gene>
<dbReference type="RefSeq" id="XP_025831916.1">
    <property type="nucleotide sequence ID" value="XM_025976131.1"/>
</dbReference>
<feature type="domain" description="Transglutaminase-like" evidence="4">
    <location>
        <begin position="275"/>
        <end position="372"/>
    </location>
</feature>
<evidence type="ECO:0000256" key="2">
    <source>
        <dbReference type="PIRSR" id="PIRSR000459-1"/>
    </source>
</evidence>
<dbReference type="InterPro" id="IPR002931">
    <property type="entry name" value="Transglutaminase-like"/>
</dbReference>
<dbReference type="InterPro" id="IPR013783">
    <property type="entry name" value="Ig-like_fold"/>
</dbReference>
<proteinExistence type="inferred from homology"/>
<dbReference type="InterPro" id="IPR038765">
    <property type="entry name" value="Papain-like_cys_pep_sf"/>
</dbReference>
<feature type="binding site" evidence="3">
    <location>
        <position position="411"/>
    </location>
    <ligand>
        <name>Ca(2+)</name>
        <dbReference type="ChEBI" id="CHEBI:29108"/>
    </ligand>
</feature>
<dbReference type="InterPro" id="IPR014756">
    <property type="entry name" value="Ig_E-set"/>
</dbReference>
<reference evidence="6 7" key="1">
    <citation type="submission" date="2025-04" db="UniProtKB">
        <authorList>
            <consortium name="RefSeq"/>
        </authorList>
    </citation>
    <scope>IDENTIFICATION</scope>
    <source>
        <tissue evidence="6 7">Entire body</tissue>
    </source>
</reference>
<evidence type="ECO:0000313" key="6">
    <source>
        <dbReference type="RefSeq" id="XP_025831916.1"/>
    </source>
</evidence>
<feature type="active site" evidence="2">
    <location>
        <position position="346"/>
    </location>
</feature>
<evidence type="ECO:0000256" key="1">
    <source>
        <dbReference type="ARBA" id="ARBA00005968"/>
    </source>
</evidence>
<comment type="cofactor">
    <cofactor evidence="3">
        <name>Ca(2+)</name>
        <dbReference type="ChEBI" id="CHEBI:29108"/>
    </cofactor>
    <text evidence="3">Binds 1 Ca(2+) ion per subunit.</text>
</comment>
<dbReference type="PANTHER" id="PTHR11590">
    <property type="entry name" value="PROTEIN-GLUTAMINE GAMMA-GLUTAMYLTRANSFERASE"/>
    <property type="match status" value="1"/>
</dbReference>
<keyword evidence="3" id="KW-0479">Metal-binding</keyword>